<geneLocation type="mitochondrion" evidence="27"/>
<feature type="transmembrane region" description="Helical" evidence="25">
    <location>
        <begin position="102"/>
        <end position="127"/>
    </location>
</feature>
<keyword evidence="11 24" id="KW-0679">Respiratory chain</keyword>
<dbReference type="PRINTS" id="PR01165">
    <property type="entry name" value="CYCOXIDASEI"/>
</dbReference>
<evidence type="ECO:0000256" key="13">
    <source>
        <dbReference type="ARBA" id="ARBA00022723"/>
    </source>
</evidence>
<feature type="transmembrane region" description="Helical" evidence="25">
    <location>
        <begin position="301"/>
        <end position="324"/>
    </location>
</feature>
<comment type="function">
    <text evidence="24">Component of the cytochrome c oxidase, the last enzyme in the mitochondrial electron transport chain which drives oxidative phosphorylation. The respiratory chain contains 3 multisubunit complexes succinate dehydrogenase (complex II, CII), ubiquinol-cytochrome c oxidoreductase (cytochrome b-c1 complex, complex III, CIII) and cytochrome c oxidase (complex IV, CIV), that cooperate to transfer electrons derived from NADH and succinate to molecular oxygen, creating an electrochemical gradient over the inner membrane that drives transmembrane transport and the ATP synthase. Cytochrome c oxidase is the component of the respiratory chain that catalyzes the reduction of oxygen to water. Electrons originating from reduced cytochrome c in the intermembrane space (IMS) are transferred via the dinuclear copper A center (CU(A)) of subunit 2 and heme A of subunit 1 to the active site in subunit 1, a binuclear center (BNC) formed by heme A3 and copper B (CU(B)). The BNC reduces molecular oxygen to 2 water molecules using 4 electrons from cytochrome c in the IMS and 4 protons from the mitochondrial matrix.</text>
</comment>
<evidence type="ECO:0000256" key="10">
    <source>
        <dbReference type="ARBA" id="ARBA00022617"/>
    </source>
</evidence>
<dbReference type="Pfam" id="PF00115">
    <property type="entry name" value="COX1"/>
    <property type="match status" value="1"/>
</dbReference>
<evidence type="ECO:0000256" key="21">
    <source>
        <dbReference type="ARBA" id="ARBA00023128"/>
    </source>
</evidence>
<dbReference type="InterPro" id="IPR023615">
    <property type="entry name" value="Cyt_c_Oxase_su1_BS"/>
</dbReference>
<evidence type="ECO:0000256" key="7">
    <source>
        <dbReference type="ARBA" id="ARBA00012949"/>
    </source>
</evidence>
<feature type="transmembrane region" description="Helical" evidence="25">
    <location>
        <begin position="12"/>
        <end position="35"/>
    </location>
</feature>
<keyword evidence="17 24" id="KW-0249">Electron transport</keyword>
<comment type="pathway">
    <text evidence="4 24">Energy metabolism; oxidative phosphorylation.</text>
</comment>
<dbReference type="CDD" id="cd01663">
    <property type="entry name" value="Cyt_c_Oxidase_I"/>
    <property type="match status" value="1"/>
</dbReference>
<evidence type="ECO:0000256" key="12">
    <source>
        <dbReference type="ARBA" id="ARBA00022692"/>
    </source>
</evidence>
<gene>
    <name evidence="27" type="primary">COX1</name>
</gene>
<evidence type="ECO:0000256" key="5">
    <source>
        <dbReference type="ARBA" id="ARBA00009578"/>
    </source>
</evidence>
<keyword evidence="21 24" id="KW-0496">Mitochondrion</keyword>
<evidence type="ECO:0000256" key="16">
    <source>
        <dbReference type="ARBA" id="ARBA00022967"/>
    </source>
</evidence>
<evidence type="ECO:0000256" key="14">
    <source>
        <dbReference type="ARBA" id="ARBA00022792"/>
    </source>
</evidence>
<feature type="transmembrane region" description="Helical" evidence="25">
    <location>
        <begin position="410"/>
        <end position="428"/>
    </location>
</feature>
<feature type="transmembrane region" description="Helical" evidence="25">
    <location>
        <begin position="181"/>
        <end position="208"/>
    </location>
</feature>
<dbReference type="GO" id="GO:0046872">
    <property type="term" value="F:metal ion binding"/>
    <property type="evidence" value="ECO:0007669"/>
    <property type="project" value="UniProtKB-KW"/>
</dbReference>
<keyword evidence="14 24" id="KW-0999">Mitochondrion inner membrane</keyword>
<dbReference type="Gene3D" id="1.20.210.10">
    <property type="entry name" value="Cytochrome c oxidase-like, subunit I domain"/>
    <property type="match status" value="1"/>
</dbReference>
<proteinExistence type="inferred from homology"/>
<evidence type="ECO:0000256" key="22">
    <source>
        <dbReference type="ARBA" id="ARBA00023136"/>
    </source>
</evidence>
<evidence type="ECO:0000313" key="27">
    <source>
        <dbReference type="EMBL" id="WME17535.1"/>
    </source>
</evidence>
<keyword evidence="18 25" id="KW-1133">Transmembrane helix</keyword>
<dbReference type="SUPFAM" id="SSF81442">
    <property type="entry name" value="Cytochrome c oxidase subunit I-like"/>
    <property type="match status" value="1"/>
</dbReference>
<dbReference type="PANTHER" id="PTHR10422:SF18">
    <property type="entry name" value="CYTOCHROME C OXIDASE SUBUNIT 1"/>
    <property type="match status" value="1"/>
</dbReference>
<dbReference type="PROSITE" id="PS00077">
    <property type="entry name" value="COX1_CUB"/>
    <property type="match status" value="1"/>
</dbReference>
<feature type="domain" description="Cytochrome oxidase subunit I profile" evidence="26">
    <location>
        <begin position="1"/>
        <end position="510"/>
    </location>
</feature>
<dbReference type="FunFam" id="1.20.210.10:FF:000001">
    <property type="entry name" value="Cytochrome c oxidase subunit 1"/>
    <property type="match status" value="1"/>
</dbReference>
<evidence type="ECO:0000256" key="20">
    <source>
        <dbReference type="ARBA" id="ARBA00023008"/>
    </source>
</evidence>
<dbReference type="InterPro" id="IPR036927">
    <property type="entry name" value="Cyt_c_oxase-like_su1_sf"/>
</dbReference>
<dbReference type="PROSITE" id="PS50855">
    <property type="entry name" value="COX1"/>
    <property type="match status" value="1"/>
</dbReference>
<keyword evidence="16" id="KW-1278">Translocase</keyword>
<feature type="transmembrane region" description="Helical" evidence="25">
    <location>
        <begin position="139"/>
        <end position="160"/>
    </location>
</feature>
<feature type="transmembrane region" description="Helical" evidence="25">
    <location>
        <begin position="55"/>
        <end position="81"/>
    </location>
</feature>
<keyword evidence="13 24" id="KW-0479">Metal-binding</keyword>
<feature type="transmembrane region" description="Helical" evidence="25">
    <location>
        <begin position="377"/>
        <end position="398"/>
    </location>
</feature>
<name>A0AA50RQ39_9ORTH</name>
<dbReference type="EC" id="7.1.1.9" evidence="7 24"/>
<keyword evidence="9 24" id="KW-0813">Transport</keyword>
<keyword evidence="20 24" id="KW-0186">Copper</keyword>
<dbReference type="InterPro" id="IPR023616">
    <property type="entry name" value="Cyt_c_oxase-like_su1_dom"/>
</dbReference>
<evidence type="ECO:0000256" key="23">
    <source>
        <dbReference type="ARBA" id="ARBA00049512"/>
    </source>
</evidence>
<comment type="subcellular location">
    <subcellularLocation>
        <location evidence="3 24">Mitochondrion inner membrane</location>
        <topology evidence="3 24">Multi-pass membrane protein</topology>
    </subcellularLocation>
</comment>
<keyword evidence="12 24" id="KW-0812">Transmembrane</keyword>
<keyword evidence="15" id="KW-0460">Magnesium</keyword>
<feature type="transmembrane region" description="Helical" evidence="25">
    <location>
        <begin position="336"/>
        <end position="357"/>
    </location>
</feature>
<comment type="cofactor">
    <cofactor evidence="2">
        <name>heme</name>
        <dbReference type="ChEBI" id="CHEBI:30413"/>
    </cofactor>
</comment>
<evidence type="ECO:0000256" key="24">
    <source>
        <dbReference type="RuleBase" id="RU000369"/>
    </source>
</evidence>
<dbReference type="GO" id="GO:0004129">
    <property type="term" value="F:cytochrome-c oxidase activity"/>
    <property type="evidence" value="ECO:0007669"/>
    <property type="project" value="UniProtKB-EC"/>
</dbReference>
<feature type="transmembrane region" description="Helical" evidence="25">
    <location>
        <begin position="448"/>
        <end position="471"/>
    </location>
</feature>
<comment type="similarity">
    <text evidence="5 24">Belongs to the heme-copper respiratory oxidase family.</text>
</comment>
<evidence type="ECO:0000256" key="25">
    <source>
        <dbReference type="SAM" id="Phobius"/>
    </source>
</evidence>
<protein>
    <recommendedName>
        <fullName evidence="8 24">Cytochrome c oxidase subunit 1</fullName>
        <ecNumber evidence="7 24">7.1.1.9</ecNumber>
    </recommendedName>
</protein>
<dbReference type="GO" id="GO:0015990">
    <property type="term" value="P:electron transport coupled proton transport"/>
    <property type="evidence" value="ECO:0007669"/>
    <property type="project" value="TreeGrafter"/>
</dbReference>
<dbReference type="AlphaFoldDB" id="A0AA50RQ39"/>
<dbReference type="GO" id="GO:0006123">
    <property type="term" value="P:mitochondrial electron transport, cytochrome c to oxygen"/>
    <property type="evidence" value="ECO:0007669"/>
    <property type="project" value="TreeGrafter"/>
</dbReference>
<comment type="cofactor">
    <cofactor evidence="1">
        <name>Cu cation</name>
        <dbReference type="ChEBI" id="CHEBI:23378"/>
    </cofactor>
</comment>
<dbReference type="EMBL" id="OR333957">
    <property type="protein sequence ID" value="WME17535.1"/>
    <property type="molecule type" value="Genomic_DNA"/>
</dbReference>
<dbReference type="InterPro" id="IPR033944">
    <property type="entry name" value="Cyt_c_oxase_su1_dom"/>
</dbReference>
<feature type="transmembrane region" description="Helical" evidence="25">
    <location>
        <begin position="228"/>
        <end position="249"/>
    </location>
</feature>
<dbReference type="PANTHER" id="PTHR10422">
    <property type="entry name" value="CYTOCHROME C OXIDASE SUBUNIT 1"/>
    <property type="match status" value="1"/>
</dbReference>
<dbReference type="GO" id="GO:0045277">
    <property type="term" value="C:respiratory chain complex IV"/>
    <property type="evidence" value="ECO:0007669"/>
    <property type="project" value="InterPro"/>
</dbReference>
<evidence type="ECO:0000256" key="15">
    <source>
        <dbReference type="ARBA" id="ARBA00022842"/>
    </source>
</evidence>
<dbReference type="GO" id="GO:0005743">
    <property type="term" value="C:mitochondrial inner membrane"/>
    <property type="evidence" value="ECO:0007669"/>
    <property type="project" value="UniProtKB-SubCell"/>
</dbReference>
<comment type="catalytic activity">
    <reaction evidence="23">
        <text>4 Fe(II)-[cytochrome c] + O2 + 8 H(+)(in) = 4 Fe(III)-[cytochrome c] + 2 H2O + 4 H(+)(out)</text>
        <dbReference type="Rhea" id="RHEA:11436"/>
        <dbReference type="Rhea" id="RHEA-COMP:10350"/>
        <dbReference type="Rhea" id="RHEA-COMP:14399"/>
        <dbReference type="ChEBI" id="CHEBI:15377"/>
        <dbReference type="ChEBI" id="CHEBI:15378"/>
        <dbReference type="ChEBI" id="CHEBI:15379"/>
        <dbReference type="ChEBI" id="CHEBI:29033"/>
        <dbReference type="ChEBI" id="CHEBI:29034"/>
        <dbReference type="EC" id="7.1.1.9"/>
    </reaction>
    <physiologicalReaction direction="left-to-right" evidence="23">
        <dbReference type="Rhea" id="RHEA:11437"/>
    </physiologicalReaction>
</comment>
<evidence type="ECO:0000256" key="1">
    <source>
        <dbReference type="ARBA" id="ARBA00001935"/>
    </source>
</evidence>
<evidence type="ECO:0000256" key="11">
    <source>
        <dbReference type="ARBA" id="ARBA00022660"/>
    </source>
</evidence>
<keyword evidence="22 24" id="KW-0472">Membrane</keyword>
<sequence length="511" mass="56639">MTKWMFSTNHKDIGTLYFLFGAWAGMVGTSLSMLIRMELGTPGHMMNDDQTFNVIITAHAFIMIFFMVMPIMIGGFGNWLLPLMIGAPDMAFPRMNNMSFWLLPPSLTLLLSSSMISGGAGTGWTVYPPLAGPTAHSGLAVDLAIFSLHLAGVSSILGAVNFITTTINMKSPDMKNDQLPLFVWSVMITAILLLLSLPVLAGAITMLLTDRNLNTSFFDPAGGGDPILYQHLFWFFGHPEVYILILPGFGMISHIINQESGKNESFGSLGMIYAMISIGVMGFIVWAHHMFTVGMDVDTRAYFTSATMIIAVPTGIKVFSWLATLHGTSFKLTPQLGWAMGFIFLFTIGGLTGLILANSSIDIILHDTYYVVAHFHYVLSMGAVFAIMGGLIQWYPLITGLTMNHKLLKTQFLTMFVGVNLTFFPQHFLGLAGMPRRYSDYPDCYMSWNILSSIGSVISFMGVMMFIYILWESMTNKQMMLFSMNNQASIEWLQNSPPSEHSFSELPQLNN</sequence>
<keyword evidence="19 24" id="KW-0408">Iron</keyword>
<evidence type="ECO:0000256" key="19">
    <source>
        <dbReference type="ARBA" id="ARBA00023004"/>
    </source>
</evidence>
<evidence type="ECO:0000259" key="26">
    <source>
        <dbReference type="PROSITE" id="PS50855"/>
    </source>
</evidence>
<organism evidence="27">
    <name type="scientific">Scelimena sp. 1 XDL-2023a</name>
    <dbReference type="NCBI Taxonomy" id="3071528"/>
    <lineage>
        <taxon>Eukaryota</taxon>
        <taxon>Metazoa</taxon>
        <taxon>Ecdysozoa</taxon>
        <taxon>Arthropoda</taxon>
        <taxon>Hexapoda</taxon>
        <taxon>Insecta</taxon>
        <taxon>Pterygota</taxon>
        <taxon>Neoptera</taxon>
        <taxon>Polyneoptera</taxon>
        <taxon>Orthoptera</taxon>
        <taxon>Caelifera</taxon>
        <taxon>Acrididea</taxon>
        <taxon>Tetrigoidea</taxon>
        <taxon>Tetrigidae</taxon>
        <taxon>Scelimeninae</taxon>
        <taxon>Scelimena</taxon>
    </lineage>
</organism>
<keyword evidence="10 24" id="KW-0349">Heme</keyword>
<feature type="transmembrane region" description="Helical" evidence="25">
    <location>
        <begin position="270"/>
        <end position="289"/>
    </location>
</feature>
<evidence type="ECO:0000256" key="4">
    <source>
        <dbReference type="ARBA" id="ARBA00004673"/>
    </source>
</evidence>
<evidence type="ECO:0000256" key="6">
    <source>
        <dbReference type="ARBA" id="ARBA00011164"/>
    </source>
</evidence>
<evidence type="ECO:0000256" key="8">
    <source>
        <dbReference type="ARBA" id="ARBA00015947"/>
    </source>
</evidence>
<accession>A0AA50RQ39</accession>
<dbReference type="GO" id="GO:0020037">
    <property type="term" value="F:heme binding"/>
    <property type="evidence" value="ECO:0007669"/>
    <property type="project" value="InterPro"/>
</dbReference>
<evidence type="ECO:0000256" key="17">
    <source>
        <dbReference type="ARBA" id="ARBA00022982"/>
    </source>
</evidence>
<evidence type="ECO:0000256" key="9">
    <source>
        <dbReference type="ARBA" id="ARBA00022448"/>
    </source>
</evidence>
<evidence type="ECO:0000256" key="3">
    <source>
        <dbReference type="ARBA" id="ARBA00004448"/>
    </source>
</evidence>
<evidence type="ECO:0000256" key="2">
    <source>
        <dbReference type="ARBA" id="ARBA00001971"/>
    </source>
</evidence>
<comment type="subunit">
    <text evidence="6">Component of the cytochrome c oxidase (complex IV, CIV), a multisubunit enzyme composed of a catalytic core of 3 subunits and several supernumerary subunits. The complex exists as a monomer or a dimer and forms supercomplexes (SCs) in the inner mitochondrial membrane with ubiquinol-cytochrome c oxidoreductase (cytochrome b-c1 complex, complex III, CIII).</text>
</comment>
<dbReference type="InterPro" id="IPR000883">
    <property type="entry name" value="Cyt_C_Oxase_1"/>
</dbReference>
<evidence type="ECO:0000256" key="18">
    <source>
        <dbReference type="ARBA" id="ARBA00022989"/>
    </source>
</evidence>
<reference evidence="27" key="1">
    <citation type="submission" date="2023-07" db="EMBL/GenBank/DDBJ databases">
        <authorList>
            <person name="Qin Y."/>
            <person name="Li X."/>
            <person name="Chen Y."/>
            <person name="Deng W."/>
        </authorList>
    </citation>
    <scope>NUCLEOTIDE SEQUENCE</scope>
</reference>